<keyword evidence="3" id="KW-1185">Reference proteome</keyword>
<protein>
    <submittedName>
        <fullName evidence="2">Uncharacterized protein</fullName>
    </submittedName>
</protein>
<feature type="region of interest" description="Disordered" evidence="1">
    <location>
        <begin position="36"/>
        <end position="73"/>
    </location>
</feature>
<reference evidence="2 3" key="1">
    <citation type="submission" date="2013-11" db="EMBL/GenBank/DDBJ databases">
        <title>The Damaraland mole rat (Fukomys damarensis) genome and evolution of African mole rats.</title>
        <authorList>
            <person name="Gladyshev V.N."/>
            <person name="Fang X."/>
        </authorList>
    </citation>
    <scope>NUCLEOTIDE SEQUENCE [LARGE SCALE GENOMIC DNA]</scope>
    <source>
        <tissue evidence="2">Liver</tissue>
    </source>
</reference>
<gene>
    <name evidence="2" type="ORF">H920_01104</name>
</gene>
<organism evidence="2 3">
    <name type="scientific">Fukomys damarensis</name>
    <name type="common">Damaraland mole rat</name>
    <name type="synonym">Cryptomys damarensis</name>
    <dbReference type="NCBI Taxonomy" id="885580"/>
    <lineage>
        <taxon>Eukaryota</taxon>
        <taxon>Metazoa</taxon>
        <taxon>Chordata</taxon>
        <taxon>Craniata</taxon>
        <taxon>Vertebrata</taxon>
        <taxon>Euteleostomi</taxon>
        <taxon>Mammalia</taxon>
        <taxon>Eutheria</taxon>
        <taxon>Euarchontoglires</taxon>
        <taxon>Glires</taxon>
        <taxon>Rodentia</taxon>
        <taxon>Hystricomorpha</taxon>
        <taxon>Bathyergidae</taxon>
        <taxon>Fukomys</taxon>
    </lineage>
</organism>
<dbReference type="EMBL" id="KN120821">
    <property type="protein sequence ID" value="KFO37495.1"/>
    <property type="molecule type" value="Genomic_DNA"/>
</dbReference>
<dbReference type="Proteomes" id="UP000028990">
    <property type="component" value="Unassembled WGS sequence"/>
</dbReference>
<accession>A0A091E4I2</accession>
<name>A0A091E4I2_FUKDA</name>
<proteinExistence type="predicted"/>
<dbReference type="AlphaFoldDB" id="A0A091E4I2"/>
<evidence type="ECO:0000313" key="3">
    <source>
        <dbReference type="Proteomes" id="UP000028990"/>
    </source>
</evidence>
<evidence type="ECO:0000313" key="2">
    <source>
        <dbReference type="EMBL" id="KFO37495.1"/>
    </source>
</evidence>
<feature type="region of interest" description="Disordered" evidence="1">
    <location>
        <begin position="133"/>
        <end position="162"/>
    </location>
</feature>
<sequence>MGLDDSDLATVTSPLDSRLPAVHTVSPSKVTLEAPMSTRECTRHGNTGLAPSRKSPALVRSSPRVRLGDPLPPLALHGQGCEFQGPFSHTPLTLVPQDIVPDTAYGTLYLAGSRNSSSLSLLEDANFQEALQDCSSARHHSSHTPVRSSGGAGPDPQDPLGP</sequence>
<evidence type="ECO:0000256" key="1">
    <source>
        <dbReference type="SAM" id="MobiDB-lite"/>
    </source>
</evidence>